<evidence type="ECO:0000313" key="3">
    <source>
        <dbReference type="Proteomes" id="UP000784294"/>
    </source>
</evidence>
<proteinExistence type="predicted"/>
<feature type="region of interest" description="Disordered" evidence="1">
    <location>
        <begin position="1"/>
        <end position="24"/>
    </location>
</feature>
<comment type="caution">
    <text evidence="2">The sequence shown here is derived from an EMBL/GenBank/DDBJ whole genome shotgun (WGS) entry which is preliminary data.</text>
</comment>
<reference evidence="2" key="1">
    <citation type="submission" date="2018-11" db="EMBL/GenBank/DDBJ databases">
        <authorList>
            <consortium name="Pathogen Informatics"/>
        </authorList>
    </citation>
    <scope>NUCLEOTIDE SEQUENCE</scope>
</reference>
<organism evidence="2 3">
    <name type="scientific">Protopolystoma xenopodis</name>
    <dbReference type="NCBI Taxonomy" id="117903"/>
    <lineage>
        <taxon>Eukaryota</taxon>
        <taxon>Metazoa</taxon>
        <taxon>Spiralia</taxon>
        <taxon>Lophotrochozoa</taxon>
        <taxon>Platyhelminthes</taxon>
        <taxon>Monogenea</taxon>
        <taxon>Polyopisthocotylea</taxon>
        <taxon>Polystomatidea</taxon>
        <taxon>Polystomatidae</taxon>
        <taxon>Protopolystoma</taxon>
    </lineage>
</organism>
<dbReference type="AlphaFoldDB" id="A0A3S5A1Q2"/>
<dbReference type="Proteomes" id="UP000784294">
    <property type="component" value="Unassembled WGS sequence"/>
</dbReference>
<name>A0A3S5A1Q2_9PLAT</name>
<gene>
    <name evidence="2" type="ORF">PXEA_LOCUS10891</name>
</gene>
<keyword evidence="3" id="KW-1185">Reference proteome</keyword>
<protein>
    <submittedName>
        <fullName evidence="2">Uncharacterized protein</fullName>
    </submittedName>
</protein>
<evidence type="ECO:0000313" key="2">
    <source>
        <dbReference type="EMBL" id="VEL17451.1"/>
    </source>
</evidence>
<accession>A0A3S5A1Q2</accession>
<evidence type="ECO:0000256" key="1">
    <source>
        <dbReference type="SAM" id="MobiDB-lite"/>
    </source>
</evidence>
<dbReference type="EMBL" id="CAAALY010032651">
    <property type="protein sequence ID" value="VEL17451.1"/>
    <property type="molecule type" value="Genomic_DNA"/>
</dbReference>
<sequence>MITFRLPVSPAPGQKRNNRPPTNCTFMDRDRKEFFPVQPFQLTSCTRAAMYGSYIHLVCIEGQPEDYVISNELTAGE</sequence>